<evidence type="ECO:0000256" key="1">
    <source>
        <dbReference type="SAM" id="MobiDB-lite"/>
    </source>
</evidence>
<feature type="compositionally biased region" description="Basic and acidic residues" evidence="1">
    <location>
        <begin position="65"/>
        <end position="74"/>
    </location>
</feature>
<proteinExistence type="predicted"/>
<keyword evidence="3" id="KW-1185">Reference proteome</keyword>
<gene>
    <name evidence="2" type="ORF">DCHRY22_LOCUS4738</name>
</gene>
<comment type="caution">
    <text evidence="2">The sequence shown here is derived from an EMBL/GenBank/DDBJ whole genome shotgun (WGS) entry which is preliminary data.</text>
</comment>
<evidence type="ECO:0000313" key="2">
    <source>
        <dbReference type="EMBL" id="CAG9563628.1"/>
    </source>
</evidence>
<sequence length="74" mass="7976">MKWAALIIDAAVIQAPFIPAMRFCLAFDGRLGGANDAARGIVAALMSPRYSRLPPSSSRFPVPSDGRRTAEEEN</sequence>
<reference evidence="2" key="1">
    <citation type="submission" date="2021-09" db="EMBL/GenBank/DDBJ databases">
        <authorList>
            <person name="Martin H S."/>
        </authorList>
    </citation>
    <scope>NUCLEOTIDE SEQUENCE</scope>
</reference>
<feature type="compositionally biased region" description="Low complexity" evidence="1">
    <location>
        <begin position="50"/>
        <end position="64"/>
    </location>
</feature>
<name>A0A8J2QKI7_9NEOP</name>
<dbReference type="Proteomes" id="UP000789524">
    <property type="component" value="Unassembled WGS sequence"/>
</dbReference>
<organism evidence="2 3">
    <name type="scientific">Danaus chrysippus</name>
    <name type="common">African queen</name>
    <dbReference type="NCBI Taxonomy" id="151541"/>
    <lineage>
        <taxon>Eukaryota</taxon>
        <taxon>Metazoa</taxon>
        <taxon>Ecdysozoa</taxon>
        <taxon>Arthropoda</taxon>
        <taxon>Hexapoda</taxon>
        <taxon>Insecta</taxon>
        <taxon>Pterygota</taxon>
        <taxon>Neoptera</taxon>
        <taxon>Endopterygota</taxon>
        <taxon>Lepidoptera</taxon>
        <taxon>Glossata</taxon>
        <taxon>Ditrysia</taxon>
        <taxon>Papilionoidea</taxon>
        <taxon>Nymphalidae</taxon>
        <taxon>Danainae</taxon>
        <taxon>Danaini</taxon>
        <taxon>Danaina</taxon>
        <taxon>Danaus</taxon>
        <taxon>Anosia</taxon>
    </lineage>
</organism>
<accession>A0A8J2QKI7</accession>
<dbReference type="EMBL" id="CAKASE010000049">
    <property type="protein sequence ID" value="CAG9563628.1"/>
    <property type="molecule type" value="Genomic_DNA"/>
</dbReference>
<protein>
    <submittedName>
        <fullName evidence="2">(African queen) hypothetical protein</fullName>
    </submittedName>
</protein>
<evidence type="ECO:0000313" key="3">
    <source>
        <dbReference type="Proteomes" id="UP000789524"/>
    </source>
</evidence>
<feature type="region of interest" description="Disordered" evidence="1">
    <location>
        <begin position="50"/>
        <end position="74"/>
    </location>
</feature>
<dbReference type="AlphaFoldDB" id="A0A8J2QKI7"/>